<organism evidence="3 4">
    <name type="scientific">Lactococcus nasutitermitis</name>
    <dbReference type="NCBI Taxonomy" id="1652957"/>
    <lineage>
        <taxon>Bacteria</taxon>
        <taxon>Bacillati</taxon>
        <taxon>Bacillota</taxon>
        <taxon>Bacilli</taxon>
        <taxon>Lactobacillales</taxon>
        <taxon>Streptococcaceae</taxon>
        <taxon>Lactococcus</taxon>
    </lineage>
</organism>
<keyword evidence="4" id="KW-1185">Reference proteome</keyword>
<dbReference type="InterPro" id="IPR029058">
    <property type="entry name" value="AB_hydrolase_fold"/>
</dbReference>
<dbReference type="Pfam" id="PF20434">
    <property type="entry name" value="BD-FAE"/>
    <property type="match status" value="1"/>
</dbReference>
<keyword evidence="1 3" id="KW-0378">Hydrolase</keyword>
<dbReference type="GO" id="GO:0016787">
    <property type="term" value="F:hydrolase activity"/>
    <property type="evidence" value="ECO:0007669"/>
    <property type="project" value="UniProtKB-KW"/>
</dbReference>
<dbReference type="RefSeq" id="WP_213533679.1">
    <property type="nucleotide sequence ID" value="NZ_BOVQ01000002.1"/>
</dbReference>
<feature type="domain" description="BD-FAE-like" evidence="2">
    <location>
        <begin position="22"/>
        <end position="127"/>
    </location>
</feature>
<dbReference type="Proteomes" id="UP001595987">
    <property type="component" value="Unassembled WGS sequence"/>
</dbReference>
<dbReference type="InterPro" id="IPR049492">
    <property type="entry name" value="BD-FAE-like_dom"/>
</dbReference>
<evidence type="ECO:0000313" key="3">
    <source>
        <dbReference type="EMBL" id="MFC4651954.1"/>
    </source>
</evidence>
<evidence type="ECO:0000313" key="4">
    <source>
        <dbReference type="Proteomes" id="UP001595987"/>
    </source>
</evidence>
<sequence length="255" mass="29158">MNIKHLSLNQNASVTFYQRENPRKDRQSMPAIIICPGGGYKHISVRESEPLALAFLAQVFQVFVLSYSVMDKGIVDNILPQAYQELENTFELIYSNHREWEIDCKNIFLLGCSAGGHLAAWYSNQNDTYKPKGTLLCYPVTSLELGWPKDISHLHLKNNHLATYDTCQMVSNKTPETFIWHTGDDKTVPIINSLKYCEQLSNYNIPFEAHFFESGPHGLSLANSSSAPSNEFINHDVARWFSWAVDWLDRKIKVQ</sequence>
<dbReference type="Gene3D" id="3.40.50.1820">
    <property type="entry name" value="alpha/beta hydrolase"/>
    <property type="match status" value="1"/>
</dbReference>
<gene>
    <name evidence="3" type="ORF">ACFO26_03455</name>
</gene>
<dbReference type="EMBL" id="JBHSGD010000004">
    <property type="protein sequence ID" value="MFC4651954.1"/>
    <property type="molecule type" value="Genomic_DNA"/>
</dbReference>
<protein>
    <submittedName>
        <fullName evidence="3">Alpha/beta hydrolase</fullName>
    </submittedName>
</protein>
<comment type="caution">
    <text evidence="3">The sequence shown here is derived from an EMBL/GenBank/DDBJ whole genome shotgun (WGS) entry which is preliminary data.</text>
</comment>
<dbReference type="PANTHER" id="PTHR48081:SF6">
    <property type="entry name" value="PEPTIDASE S9 PROLYL OLIGOPEPTIDASE CATALYTIC DOMAIN-CONTAINING PROTEIN"/>
    <property type="match status" value="1"/>
</dbReference>
<dbReference type="InterPro" id="IPR050300">
    <property type="entry name" value="GDXG_lipolytic_enzyme"/>
</dbReference>
<evidence type="ECO:0000256" key="1">
    <source>
        <dbReference type="ARBA" id="ARBA00022801"/>
    </source>
</evidence>
<dbReference type="PANTHER" id="PTHR48081">
    <property type="entry name" value="AB HYDROLASE SUPERFAMILY PROTEIN C4A8.06C"/>
    <property type="match status" value="1"/>
</dbReference>
<dbReference type="SUPFAM" id="SSF53474">
    <property type="entry name" value="alpha/beta-Hydrolases"/>
    <property type="match status" value="1"/>
</dbReference>
<reference evidence="4" key="1">
    <citation type="journal article" date="2019" name="Int. J. Syst. Evol. Microbiol.">
        <title>The Global Catalogue of Microorganisms (GCM) 10K type strain sequencing project: providing services to taxonomists for standard genome sequencing and annotation.</title>
        <authorList>
            <consortium name="The Broad Institute Genomics Platform"/>
            <consortium name="The Broad Institute Genome Sequencing Center for Infectious Disease"/>
            <person name="Wu L."/>
            <person name="Ma J."/>
        </authorList>
    </citation>
    <scope>NUCLEOTIDE SEQUENCE [LARGE SCALE GENOMIC DNA]</scope>
    <source>
        <strain evidence="4">CCUG 63287</strain>
    </source>
</reference>
<evidence type="ECO:0000259" key="2">
    <source>
        <dbReference type="Pfam" id="PF20434"/>
    </source>
</evidence>
<proteinExistence type="predicted"/>
<name>A0ABV9JD00_9LACT</name>
<accession>A0ABV9JD00</accession>